<organism evidence="1">
    <name type="scientific">Siphoviridae sp. ctJcm18</name>
    <dbReference type="NCBI Taxonomy" id="2825433"/>
    <lineage>
        <taxon>Viruses</taxon>
        <taxon>Duplodnaviria</taxon>
        <taxon>Heunggongvirae</taxon>
        <taxon>Uroviricota</taxon>
        <taxon>Caudoviricetes</taxon>
    </lineage>
</organism>
<name>A0A8S5P2U4_9CAUD</name>
<reference evidence="1" key="1">
    <citation type="journal article" date="2021" name="Proc. Natl. Acad. Sci. U.S.A.">
        <title>A Catalog of Tens of Thousands of Viruses from Human Metagenomes Reveals Hidden Associations with Chronic Diseases.</title>
        <authorList>
            <person name="Tisza M.J."/>
            <person name="Buck C.B."/>
        </authorList>
    </citation>
    <scope>NUCLEOTIDE SEQUENCE</scope>
    <source>
        <strain evidence="1">CtJcm18</strain>
    </source>
</reference>
<sequence>MFYIMKKMIRFFGLNRNILFFSAQSFHSFSS</sequence>
<proteinExistence type="predicted"/>
<evidence type="ECO:0000313" key="1">
    <source>
        <dbReference type="EMBL" id="DAE01399.1"/>
    </source>
</evidence>
<protein>
    <submittedName>
        <fullName evidence="1">Uncharacterized protein</fullName>
    </submittedName>
</protein>
<accession>A0A8S5P2U4</accession>
<dbReference type="EMBL" id="BK015323">
    <property type="protein sequence ID" value="DAE01399.1"/>
    <property type="molecule type" value="Genomic_DNA"/>
</dbReference>